<sequence length="220" mass="25516">SVNRLLAQHRNAENNLASLGRSLDELDEQQKVLVDDGVPNSEQLPKLIADARDFIDRLNRLAEARRRRLEGGVDYYQFFTDADEVDARLVDTLRVISSEDVGRDESSTEALLRKHDGVNEELVHFEKQLETLQSTIEQLPEEAREHPDVLERLSQTEKRKREVQNLSQMRRQRLIDALSLYKMLSDADAVEKWVDEKGKLLDTLIPTNDLEEVEIMKHRF</sequence>
<accession>A0AC34GJW8</accession>
<dbReference type="Proteomes" id="UP000887579">
    <property type="component" value="Unplaced"/>
</dbReference>
<proteinExistence type="predicted"/>
<dbReference type="WBParaSite" id="ES5_v2.g29950.t1">
    <property type="protein sequence ID" value="ES5_v2.g29950.t1"/>
    <property type="gene ID" value="ES5_v2.g29950"/>
</dbReference>
<name>A0AC34GJW8_9BILA</name>
<evidence type="ECO:0000313" key="1">
    <source>
        <dbReference type="Proteomes" id="UP000887579"/>
    </source>
</evidence>
<protein>
    <submittedName>
        <fullName evidence="2">Uncharacterized protein</fullName>
    </submittedName>
</protein>
<organism evidence="1 2">
    <name type="scientific">Panagrolaimus sp. ES5</name>
    <dbReference type="NCBI Taxonomy" id="591445"/>
    <lineage>
        <taxon>Eukaryota</taxon>
        <taxon>Metazoa</taxon>
        <taxon>Ecdysozoa</taxon>
        <taxon>Nematoda</taxon>
        <taxon>Chromadorea</taxon>
        <taxon>Rhabditida</taxon>
        <taxon>Tylenchina</taxon>
        <taxon>Panagrolaimomorpha</taxon>
        <taxon>Panagrolaimoidea</taxon>
        <taxon>Panagrolaimidae</taxon>
        <taxon>Panagrolaimus</taxon>
    </lineage>
</organism>
<reference evidence="2" key="1">
    <citation type="submission" date="2022-11" db="UniProtKB">
        <authorList>
            <consortium name="WormBaseParasite"/>
        </authorList>
    </citation>
    <scope>IDENTIFICATION</scope>
</reference>
<evidence type="ECO:0000313" key="2">
    <source>
        <dbReference type="WBParaSite" id="ES5_v2.g29950.t1"/>
    </source>
</evidence>